<dbReference type="Gene3D" id="2.40.50.140">
    <property type="entry name" value="Nucleic acid-binding proteins"/>
    <property type="match status" value="1"/>
</dbReference>
<keyword evidence="2 3" id="KW-0694">RNA-binding</keyword>
<evidence type="ECO:0000313" key="6">
    <source>
        <dbReference type="Proteomes" id="UP000643403"/>
    </source>
</evidence>
<gene>
    <name evidence="5" type="primary">csaA</name>
    <name evidence="5" type="ORF">GCM10008101_07180</name>
</gene>
<protein>
    <submittedName>
        <fullName evidence="5">tRNA-binding protein</fullName>
    </submittedName>
</protein>
<dbReference type="NCBIfam" id="TIGR02222">
    <property type="entry name" value="chap_CsaA"/>
    <property type="match status" value="1"/>
</dbReference>
<evidence type="ECO:0000256" key="3">
    <source>
        <dbReference type="PROSITE-ProRule" id="PRU00209"/>
    </source>
</evidence>
<dbReference type="NCBIfam" id="NF007495">
    <property type="entry name" value="PRK10089.1-4"/>
    <property type="match status" value="1"/>
</dbReference>
<evidence type="ECO:0000256" key="2">
    <source>
        <dbReference type="ARBA" id="ARBA00022884"/>
    </source>
</evidence>
<accession>A0ABQ3BSL8</accession>
<dbReference type="InterPro" id="IPR051270">
    <property type="entry name" value="Tyrosine-tRNA_ligase_regulator"/>
</dbReference>
<evidence type="ECO:0000259" key="4">
    <source>
        <dbReference type="PROSITE" id="PS50886"/>
    </source>
</evidence>
<dbReference type="InterPro" id="IPR008231">
    <property type="entry name" value="CsaA"/>
</dbReference>
<dbReference type="PROSITE" id="PS50886">
    <property type="entry name" value="TRBD"/>
    <property type="match status" value="1"/>
</dbReference>
<proteinExistence type="predicted"/>
<sequence length="114" mass="12584">MAVTNGSIDWSDFQRVDIRAGTVLRVESFPEARKPAWKLWVDFGELGVRQTSAQIVDLYDADALIGRQIVGVVNFPPKRIGPFTSEFLLTGFHTDDGVVITTVERPVPNGARLA</sequence>
<dbReference type="SUPFAM" id="SSF50249">
    <property type="entry name" value="Nucleic acid-binding proteins"/>
    <property type="match status" value="1"/>
</dbReference>
<dbReference type="PANTHER" id="PTHR11586">
    <property type="entry name" value="TRNA-AMINOACYLATION COFACTOR ARC1 FAMILY MEMBER"/>
    <property type="match status" value="1"/>
</dbReference>
<dbReference type="NCBIfam" id="NF007494">
    <property type="entry name" value="PRK10089.1-3"/>
    <property type="match status" value="1"/>
</dbReference>
<dbReference type="CDD" id="cd02798">
    <property type="entry name" value="tRNA_bind_CsaA"/>
    <property type="match status" value="1"/>
</dbReference>
<comment type="caution">
    <text evidence="5">The sequence shown here is derived from an EMBL/GenBank/DDBJ whole genome shotgun (WGS) entry which is preliminary data.</text>
</comment>
<keyword evidence="6" id="KW-1185">Reference proteome</keyword>
<dbReference type="PANTHER" id="PTHR11586:SF37">
    <property type="entry name" value="TRNA-BINDING DOMAIN-CONTAINING PROTEIN"/>
    <property type="match status" value="1"/>
</dbReference>
<dbReference type="InterPro" id="IPR002547">
    <property type="entry name" value="tRNA-bd_dom"/>
</dbReference>
<evidence type="ECO:0000256" key="1">
    <source>
        <dbReference type="ARBA" id="ARBA00022555"/>
    </source>
</evidence>
<reference evidence="6" key="1">
    <citation type="journal article" date="2019" name="Int. J. Syst. Evol. Microbiol.">
        <title>The Global Catalogue of Microorganisms (GCM) 10K type strain sequencing project: providing services to taxonomists for standard genome sequencing and annotation.</title>
        <authorList>
            <consortium name="The Broad Institute Genomics Platform"/>
            <consortium name="The Broad Institute Genome Sequencing Center for Infectious Disease"/>
            <person name="Wu L."/>
            <person name="Ma J."/>
        </authorList>
    </citation>
    <scope>NUCLEOTIDE SEQUENCE [LARGE SCALE GENOMIC DNA]</scope>
    <source>
        <strain evidence="6">KCTC 22558</strain>
    </source>
</reference>
<organism evidence="5 6">
    <name type="scientific">Cognatilysobacter xinjiangensis</name>
    <dbReference type="NCBI Taxonomy" id="546892"/>
    <lineage>
        <taxon>Bacteria</taxon>
        <taxon>Pseudomonadati</taxon>
        <taxon>Pseudomonadota</taxon>
        <taxon>Gammaproteobacteria</taxon>
        <taxon>Lysobacterales</taxon>
        <taxon>Lysobacteraceae</taxon>
        <taxon>Cognatilysobacter</taxon>
    </lineage>
</organism>
<dbReference type="Pfam" id="PF01588">
    <property type="entry name" value="tRNA_bind"/>
    <property type="match status" value="1"/>
</dbReference>
<feature type="domain" description="TRNA-binding" evidence="4">
    <location>
        <begin position="12"/>
        <end position="114"/>
    </location>
</feature>
<dbReference type="Proteomes" id="UP000643403">
    <property type="component" value="Unassembled WGS sequence"/>
</dbReference>
<dbReference type="EMBL" id="BMXY01000001">
    <property type="protein sequence ID" value="GGZ56326.1"/>
    <property type="molecule type" value="Genomic_DNA"/>
</dbReference>
<name>A0ABQ3BSL8_9GAMM</name>
<dbReference type="InterPro" id="IPR012340">
    <property type="entry name" value="NA-bd_OB-fold"/>
</dbReference>
<evidence type="ECO:0000313" key="5">
    <source>
        <dbReference type="EMBL" id="GGZ56326.1"/>
    </source>
</evidence>
<keyword evidence="1 3" id="KW-0820">tRNA-binding</keyword>